<keyword evidence="3" id="KW-1185">Reference proteome</keyword>
<evidence type="ECO:0000313" key="3">
    <source>
        <dbReference type="Proteomes" id="UP000823674"/>
    </source>
</evidence>
<feature type="compositionally biased region" description="Basic and acidic residues" evidence="1">
    <location>
        <begin position="431"/>
        <end position="446"/>
    </location>
</feature>
<dbReference type="PANTHER" id="PTHR33411:SF34">
    <property type="entry name" value="PROTEIN, PUTATIVE-RELATED"/>
    <property type="match status" value="1"/>
</dbReference>
<organism evidence="2 3">
    <name type="scientific">Brassica rapa subsp. trilocularis</name>
    <dbReference type="NCBI Taxonomy" id="1813537"/>
    <lineage>
        <taxon>Eukaryota</taxon>
        <taxon>Viridiplantae</taxon>
        <taxon>Streptophyta</taxon>
        <taxon>Embryophyta</taxon>
        <taxon>Tracheophyta</taxon>
        <taxon>Spermatophyta</taxon>
        <taxon>Magnoliopsida</taxon>
        <taxon>eudicotyledons</taxon>
        <taxon>Gunneridae</taxon>
        <taxon>Pentapetalae</taxon>
        <taxon>rosids</taxon>
        <taxon>malvids</taxon>
        <taxon>Brassicales</taxon>
        <taxon>Brassicaceae</taxon>
        <taxon>Brassiceae</taxon>
        <taxon>Brassica</taxon>
    </lineage>
</organism>
<feature type="non-terminal residue" evidence="2">
    <location>
        <position position="652"/>
    </location>
</feature>
<sequence length="652" mass="72514">MPRGVRETSEDALVALQDDTHNQVVAQSMMLRIETYAVEDDSDYESTPVVPPNDEYVSEDELDEACTNSDSETDSSMRQGRPQITLSDPSAMAPSFSPPGVVPPGAVPPRAVPHASVGSSSAVPVAPAPYVRRREDALLRAPSRRNQPHLHPDKTNGALWFGIDPEGNYWGSWASWNFVPPEKKDQWWHAFIQHYYWDDQFHDEIYLKWKKQTQVTVCGRISQNRRDNRQPSYMSDAHWATMVEKYSTEQAKRKTAKPAKSRKSAPVGKKMHKHGASPRCFLNIAYQMMVDEGLDEPPSYTALARKTHTGKDGSFLDERTEELVLEVEEAVEEMLQDGSPLGDSQTDSTAASNAKRYLLNQEYIKGGKTKKSTIYGLGSVQYKNISPSVPIPVSLQRNLDVDMEASPLRKGNPTEEEGPRVKFAKTGSGENVEKTTTEEGKTRAVEIVESTAKTTDESTAKTTDESTAKTTDVSMEMTQTMDGSTEKTRNDSSENTAEMTEPFNVVAEAAPTTLNKGNRSGDEENEKTASGDEVNESSEEEQENPDGENESSNQDHEDSEEEPPDGENEVNARSEEEQANGEGEEEANENGNPPEPHLVKRTLKLMRTVDKKVDQLDGRLTPLEEFVKEAQAKAVEEEAPAQEKAKKQKRMK</sequence>
<feature type="compositionally biased region" description="Basic and acidic residues" evidence="1">
    <location>
        <begin position="454"/>
        <end position="467"/>
    </location>
</feature>
<dbReference type="Pfam" id="PF03004">
    <property type="entry name" value="Transposase_24"/>
    <property type="match status" value="1"/>
</dbReference>
<feature type="region of interest" description="Disordered" evidence="1">
    <location>
        <begin position="633"/>
        <end position="652"/>
    </location>
</feature>
<feature type="region of interest" description="Disordered" evidence="1">
    <location>
        <begin position="405"/>
        <end position="602"/>
    </location>
</feature>
<feature type="compositionally biased region" description="Polar residues" evidence="1">
    <location>
        <begin position="468"/>
        <end position="483"/>
    </location>
</feature>
<evidence type="ECO:0000256" key="1">
    <source>
        <dbReference type="SAM" id="MobiDB-lite"/>
    </source>
</evidence>
<feature type="compositionally biased region" description="Acidic residues" evidence="1">
    <location>
        <begin position="533"/>
        <end position="549"/>
    </location>
</feature>
<proteinExistence type="predicted"/>
<feature type="compositionally biased region" description="Basic residues" evidence="1">
    <location>
        <begin position="253"/>
        <end position="274"/>
    </location>
</feature>
<comment type="caution">
    <text evidence="2">The sequence shown here is derived from an EMBL/GenBank/DDBJ whole genome shotgun (WGS) entry which is preliminary data.</text>
</comment>
<feature type="compositionally biased region" description="Acidic residues" evidence="1">
    <location>
        <begin position="577"/>
        <end position="588"/>
    </location>
</feature>
<feature type="region of interest" description="Disordered" evidence="1">
    <location>
        <begin position="40"/>
        <end position="107"/>
    </location>
</feature>
<evidence type="ECO:0000313" key="2">
    <source>
        <dbReference type="EMBL" id="KAG5384528.1"/>
    </source>
</evidence>
<protein>
    <recommendedName>
        <fullName evidence="4">No apical meristem-associated C-terminal domain-containing protein</fullName>
    </recommendedName>
</protein>
<feature type="compositionally biased region" description="Pro residues" evidence="1">
    <location>
        <begin position="96"/>
        <end position="107"/>
    </location>
</feature>
<dbReference type="InterPro" id="IPR004252">
    <property type="entry name" value="Probable_transposase_24"/>
</dbReference>
<feature type="compositionally biased region" description="Basic and acidic residues" evidence="1">
    <location>
        <begin position="519"/>
        <end position="530"/>
    </location>
</feature>
<feature type="compositionally biased region" description="Acidic residues" evidence="1">
    <location>
        <begin position="557"/>
        <end position="568"/>
    </location>
</feature>
<evidence type="ECO:0008006" key="4">
    <source>
        <dbReference type="Google" id="ProtNLM"/>
    </source>
</evidence>
<accession>A0ABQ7LD73</accession>
<feature type="compositionally biased region" description="Basic and acidic residues" evidence="1">
    <location>
        <begin position="633"/>
        <end position="645"/>
    </location>
</feature>
<reference evidence="2 3" key="1">
    <citation type="submission" date="2021-03" db="EMBL/GenBank/DDBJ databases">
        <authorList>
            <person name="King G.J."/>
            <person name="Bancroft I."/>
            <person name="Baten A."/>
            <person name="Bloomfield J."/>
            <person name="Borpatragohain P."/>
            <person name="He Z."/>
            <person name="Irish N."/>
            <person name="Irwin J."/>
            <person name="Liu K."/>
            <person name="Mauleon R.P."/>
            <person name="Moore J."/>
            <person name="Morris R."/>
            <person name="Ostergaard L."/>
            <person name="Wang B."/>
            <person name="Wells R."/>
        </authorList>
    </citation>
    <scope>NUCLEOTIDE SEQUENCE [LARGE SCALE GENOMIC DNA]</scope>
    <source>
        <strain evidence="2">R-o-18</strain>
        <tissue evidence="2">Leaf</tissue>
    </source>
</reference>
<name>A0ABQ7LD73_BRACM</name>
<feature type="compositionally biased region" description="Polar residues" evidence="1">
    <location>
        <begin position="66"/>
        <end position="88"/>
    </location>
</feature>
<dbReference type="EMBL" id="JADBGQ010000008">
    <property type="protein sequence ID" value="KAG5384528.1"/>
    <property type="molecule type" value="Genomic_DNA"/>
</dbReference>
<feature type="region of interest" description="Disordered" evidence="1">
    <location>
        <begin position="250"/>
        <end position="274"/>
    </location>
</feature>
<dbReference type="Proteomes" id="UP000823674">
    <property type="component" value="Chromosome A09"/>
</dbReference>
<gene>
    <name evidence="2" type="primary">A09p036830.1_BraROA</name>
    <name evidence="2" type="ORF">IGI04_035998</name>
</gene>
<dbReference type="PANTHER" id="PTHR33411">
    <property type="entry name" value="OS08G0392500 PROTEIN"/>
    <property type="match status" value="1"/>
</dbReference>